<dbReference type="GO" id="GO:0030553">
    <property type="term" value="F:cGMP binding"/>
    <property type="evidence" value="ECO:0007669"/>
    <property type="project" value="TreeGrafter"/>
</dbReference>
<dbReference type="InterPro" id="IPR005821">
    <property type="entry name" value="Ion_trans_dom"/>
</dbReference>
<dbReference type="InterPro" id="IPR050866">
    <property type="entry name" value="CNG_cation_channel"/>
</dbReference>
<evidence type="ECO:0000256" key="4">
    <source>
        <dbReference type="ARBA" id="ARBA00022989"/>
    </source>
</evidence>
<dbReference type="GO" id="GO:0005223">
    <property type="term" value="F:intracellularly cGMP-activated cation channel activity"/>
    <property type="evidence" value="ECO:0007669"/>
    <property type="project" value="TreeGrafter"/>
</dbReference>
<evidence type="ECO:0000256" key="8">
    <source>
        <dbReference type="ARBA" id="ARBA00023303"/>
    </source>
</evidence>
<dbReference type="PRINTS" id="PR01463">
    <property type="entry name" value="EAGCHANLFMLY"/>
</dbReference>
<dbReference type="CDD" id="cd00038">
    <property type="entry name" value="CAP_ED"/>
    <property type="match status" value="1"/>
</dbReference>
<keyword evidence="7" id="KW-1071">Ligand-gated ion channel</keyword>
<feature type="domain" description="Cyclic nucleotide-binding" evidence="10">
    <location>
        <begin position="390"/>
        <end position="496"/>
    </location>
</feature>
<name>A0A0L8HHM9_OCTBM</name>
<dbReference type="InterPro" id="IPR014710">
    <property type="entry name" value="RmlC-like_jellyroll"/>
</dbReference>
<dbReference type="FunFam" id="2.60.120.10:FF:000002">
    <property type="entry name" value="Cyclic nucleotide gated channel alpha 1a"/>
    <property type="match status" value="1"/>
</dbReference>
<evidence type="ECO:0000256" key="9">
    <source>
        <dbReference type="SAM" id="Phobius"/>
    </source>
</evidence>
<dbReference type="KEGG" id="obi:106870626"/>
<dbReference type="SUPFAM" id="SSF51206">
    <property type="entry name" value="cAMP-binding domain-like"/>
    <property type="match status" value="1"/>
</dbReference>
<feature type="transmembrane region" description="Helical" evidence="9">
    <location>
        <begin position="200"/>
        <end position="224"/>
    </location>
</feature>
<feature type="transmembrane region" description="Helical" evidence="9">
    <location>
        <begin position="66"/>
        <end position="88"/>
    </location>
</feature>
<dbReference type="PROSITE" id="PS00888">
    <property type="entry name" value="CNMP_BINDING_1"/>
    <property type="match status" value="1"/>
</dbReference>
<dbReference type="GO" id="GO:0005886">
    <property type="term" value="C:plasma membrane"/>
    <property type="evidence" value="ECO:0007669"/>
    <property type="project" value="TreeGrafter"/>
</dbReference>
<evidence type="ECO:0000256" key="2">
    <source>
        <dbReference type="ARBA" id="ARBA00022448"/>
    </source>
</evidence>
<dbReference type="FunFam" id="1.10.287.630:FF:000001">
    <property type="entry name" value="Cyclic nucleotide-gated channel alpha 3"/>
    <property type="match status" value="1"/>
</dbReference>
<dbReference type="SMART" id="SM00100">
    <property type="entry name" value="cNMP"/>
    <property type="match status" value="1"/>
</dbReference>
<dbReference type="PANTHER" id="PTHR45638">
    <property type="entry name" value="CYCLIC NUCLEOTIDE-GATED CATION CHANNEL SUBUNIT A"/>
    <property type="match status" value="1"/>
</dbReference>
<proteinExistence type="predicted"/>
<dbReference type="Gene3D" id="2.60.120.10">
    <property type="entry name" value="Jelly Rolls"/>
    <property type="match status" value="1"/>
</dbReference>
<feature type="transmembrane region" description="Helical" evidence="9">
    <location>
        <begin position="286"/>
        <end position="309"/>
    </location>
</feature>
<dbReference type="GO" id="GO:0044877">
    <property type="term" value="F:protein-containing complex binding"/>
    <property type="evidence" value="ECO:0007669"/>
    <property type="project" value="TreeGrafter"/>
</dbReference>
<dbReference type="InterPro" id="IPR000595">
    <property type="entry name" value="cNMP-bd_dom"/>
</dbReference>
<reference evidence="11" key="1">
    <citation type="submission" date="2015-07" db="EMBL/GenBank/DDBJ databases">
        <title>MeaNS - Measles Nucleotide Surveillance Program.</title>
        <authorList>
            <person name="Tran T."/>
            <person name="Druce J."/>
        </authorList>
    </citation>
    <scope>NUCLEOTIDE SEQUENCE</scope>
    <source>
        <strain evidence="11">UCB-OBI-ISO-001</strain>
        <tissue evidence="11">Gonad</tissue>
    </source>
</reference>
<keyword evidence="5" id="KW-0406">Ion transport</keyword>
<dbReference type="InterPro" id="IPR018488">
    <property type="entry name" value="cNMP-bd_CS"/>
</dbReference>
<dbReference type="Gene3D" id="1.10.287.70">
    <property type="match status" value="1"/>
</dbReference>
<dbReference type="GO" id="GO:0017071">
    <property type="term" value="C:intracellular cyclic nucleotide activated cation channel complex"/>
    <property type="evidence" value="ECO:0007669"/>
    <property type="project" value="TreeGrafter"/>
</dbReference>
<dbReference type="OrthoDB" id="421226at2759"/>
<keyword evidence="4 9" id="KW-1133">Transmembrane helix</keyword>
<dbReference type="EMBL" id="KQ418120">
    <property type="protein sequence ID" value="KOF88742.1"/>
    <property type="molecule type" value="Genomic_DNA"/>
</dbReference>
<dbReference type="PANTHER" id="PTHR45638:SF11">
    <property type="entry name" value="CYCLIC NUCLEOTIDE-GATED CATION CHANNEL SUBUNIT A"/>
    <property type="match status" value="1"/>
</dbReference>
<dbReference type="GO" id="GO:0005222">
    <property type="term" value="F:intracellularly cAMP-activated cation channel activity"/>
    <property type="evidence" value="ECO:0007669"/>
    <property type="project" value="TreeGrafter"/>
</dbReference>
<evidence type="ECO:0000256" key="7">
    <source>
        <dbReference type="ARBA" id="ARBA00023286"/>
    </source>
</evidence>
<keyword evidence="3 9" id="KW-0812">Transmembrane</keyword>
<dbReference type="GO" id="GO:0005249">
    <property type="term" value="F:voltage-gated potassium channel activity"/>
    <property type="evidence" value="ECO:0007669"/>
    <property type="project" value="InterPro"/>
</dbReference>
<dbReference type="SUPFAM" id="SSF81324">
    <property type="entry name" value="Voltage-gated potassium channels"/>
    <property type="match status" value="1"/>
</dbReference>
<protein>
    <recommendedName>
        <fullName evidence="10">Cyclic nucleotide-binding domain-containing protein</fullName>
    </recommendedName>
</protein>
<keyword evidence="2" id="KW-0813">Transport</keyword>
<evidence type="ECO:0000256" key="1">
    <source>
        <dbReference type="ARBA" id="ARBA00004141"/>
    </source>
</evidence>
<comment type="subcellular location">
    <subcellularLocation>
        <location evidence="1">Membrane</location>
        <topology evidence="1">Multi-pass membrane protein</topology>
    </subcellularLocation>
</comment>
<accession>A0A0L8HHM9</accession>
<organism evidence="11">
    <name type="scientific">Octopus bimaculoides</name>
    <name type="common">California two-spotted octopus</name>
    <dbReference type="NCBI Taxonomy" id="37653"/>
    <lineage>
        <taxon>Eukaryota</taxon>
        <taxon>Metazoa</taxon>
        <taxon>Spiralia</taxon>
        <taxon>Lophotrochozoa</taxon>
        <taxon>Mollusca</taxon>
        <taxon>Cephalopoda</taxon>
        <taxon>Coleoidea</taxon>
        <taxon>Octopodiformes</taxon>
        <taxon>Octopoda</taxon>
        <taxon>Incirrata</taxon>
        <taxon>Octopodidae</taxon>
        <taxon>Octopus</taxon>
    </lineage>
</organism>
<evidence type="ECO:0000256" key="5">
    <source>
        <dbReference type="ARBA" id="ARBA00023065"/>
    </source>
</evidence>
<keyword evidence="8" id="KW-0407">Ion channel</keyword>
<dbReference type="Pfam" id="PF00027">
    <property type="entry name" value="cNMP_binding"/>
    <property type="match status" value="1"/>
</dbReference>
<dbReference type="Pfam" id="PF00520">
    <property type="entry name" value="Ion_trans"/>
    <property type="match status" value="1"/>
</dbReference>
<sequence length="590" mass="69129">MTASNQQIPYWGIFTKSRRTRRRSIKVDPTEDPKQTALYEMTENFELIDLFTATFWKELVIDHTLIFYRIWSTIVSIFFLYNCIFIVIRQTYYRFHMAYMTTWFSIDYTSDAVYLFDMFVSSRIGYIENGLVIYDVKKLLRYYIHSKYFRIDVISILPTDLFYIVLGSSATMIRLNRLIRLYRMRQFFDILETRTSFPNLIRIIHLIVYVALLIHWNACIYYAISAWIGLGTDHWVYPNEVINFAVLPKEHLYLSMRHQYIMPLWWSMQTLTTIGETEPPVKTISYIYVIIAFMFGVLIFASIFGNVGAMINNSNLVKDNFRSRLDGVKRYMQNRQVDIELQTRVLKWFDYTWEKRQIIDENLSLQCLPHNLQTEIAMQVHLETLRKVRIFQDCEPGLLHELVLKLRLQVFSPGDFVCRKGDIGREMYIVKSGKLRVMSEDLSIVFKEFGEGESFGDLSVLTIPGNKYGNRRTATVCSIGFTDLFSLSKTDLLSALETYPEAKNLLIERASEILRKEGALDAELADKVARESHEAKLNSTLRGVRKLNLKFDNSTQEQLKMEKTIVSKINNMIEVLSEIRTILLSTQENA</sequence>
<feature type="transmembrane region" description="Helical" evidence="9">
    <location>
        <begin position="161"/>
        <end position="179"/>
    </location>
</feature>
<gene>
    <name evidence="11" type="ORF">OCBIM_22014355mg</name>
</gene>
<dbReference type="InterPro" id="IPR018490">
    <property type="entry name" value="cNMP-bd_dom_sf"/>
</dbReference>
<dbReference type="Gene3D" id="1.10.287.630">
    <property type="entry name" value="Helix hairpin bin"/>
    <property type="match status" value="1"/>
</dbReference>
<evidence type="ECO:0000259" key="10">
    <source>
        <dbReference type="PROSITE" id="PS50042"/>
    </source>
</evidence>
<evidence type="ECO:0000256" key="3">
    <source>
        <dbReference type="ARBA" id="ARBA00022692"/>
    </source>
</evidence>
<keyword evidence="6 9" id="KW-0472">Membrane</keyword>
<evidence type="ECO:0000256" key="6">
    <source>
        <dbReference type="ARBA" id="ARBA00023136"/>
    </source>
</evidence>
<dbReference type="AlphaFoldDB" id="A0A0L8HHM9"/>
<evidence type="ECO:0000313" key="11">
    <source>
        <dbReference type="EMBL" id="KOF88742.1"/>
    </source>
</evidence>
<dbReference type="PROSITE" id="PS50042">
    <property type="entry name" value="CNMP_BINDING_3"/>
    <property type="match status" value="1"/>
</dbReference>
<dbReference type="InterPro" id="IPR003938">
    <property type="entry name" value="K_chnl_volt-dep_EAG/ELK/ERG"/>
</dbReference>